<sequence length="470" mass="53031">MHLPALNIPDLLIALWRATLECDVGDNRASWDWAVLRDPKVWKRHGYLVAAARSYLPSSFGRPPRNPAEKINSGYKAWEFLIYIYGFCPALLYGILPDVYWCNFCKLVLGIRILHQRVILKVELRLAHKVLIEFCFEFEAAYYQRKPSRIHFVRPSIHQLSHCAPETQRIGPLGLSTQWPIERSIGDFGQQIRQPSNPFQNLAVRGTQRACINALHAIYPQFSDPSQPLRGSVNLGGGYTLLRKLDDTHRPVQCCAVGSCLPEGCCERRAFDIFRQDELGVAEKDTAFGWGGEVKRWGRLSIPSGQIARSEWVEKQESRIARCVKVWQRNAGKQEDVFGEIRYFARLNAASGPRTVAMVYLFGPPDTSLVKKSLGVVCAMEYTGIAKVFDVTAISSVVALVPFPRDSAAMADERLQSIPEGAGLGEQRRYDQPAFFIGWKYFLVEKLGLLISCMGGGEMDEEAEEENRDE</sequence>
<proteinExistence type="predicted"/>
<dbReference type="Proteomes" id="UP000814128">
    <property type="component" value="Unassembled WGS sequence"/>
</dbReference>
<reference evidence="1" key="2">
    <citation type="journal article" date="2022" name="New Phytol.">
        <title>Evolutionary transition to the ectomycorrhizal habit in the genomes of a hyperdiverse lineage of mushroom-forming fungi.</title>
        <authorList>
            <person name="Looney B."/>
            <person name="Miyauchi S."/>
            <person name="Morin E."/>
            <person name="Drula E."/>
            <person name="Courty P.E."/>
            <person name="Kohler A."/>
            <person name="Kuo A."/>
            <person name="LaButti K."/>
            <person name="Pangilinan J."/>
            <person name="Lipzen A."/>
            <person name="Riley R."/>
            <person name="Andreopoulos W."/>
            <person name="He G."/>
            <person name="Johnson J."/>
            <person name="Nolan M."/>
            <person name="Tritt A."/>
            <person name="Barry K.W."/>
            <person name="Grigoriev I.V."/>
            <person name="Nagy L.G."/>
            <person name="Hibbett D."/>
            <person name="Henrissat B."/>
            <person name="Matheny P.B."/>
            <person name="Labbe J."/>
            <person name="Martin F.M."/>
        </authorList>
    </citation>
    <scope>NUCLEOTIDE SEQUENCE</scope>
    <source>
        <strain evidence="1">EC-137</strain>
    </source>
</reference>
<accession>A0ACB8QE99</accession>
<dbReference type="EMBL" id="MU273649">
    <property type="protein sequence ID" value="KAI0029913.1"/>
    <property type="molecule type" value="Genomic_DNA"/>
</dbReference>
<protein>
    <submittedName>
        <fullName evidence="1">Uncharacterized protein</fullName>
    </submittedName>
</protein>
<organism evidence="1 2">
    <name type="scientific">Vararia minispora EC-137</name>
    <dbReference type="NCBI Taxonomy" id="1314806"/>
    <lineage>
        <taxon>Eukaryota</taxon>
        <taxon>Fungi</taxon>
        <taxon>Dikarya</taxon>
        <taxon>Basidiomycota</taxon>
        <taxon>Agaricomycotina</taxon>
        <taxon>Agaricomycetes</taxon>
        <taxon>Russulales</taxon>
        <taxon>Lachnocladiaceae</taxon>
        <taxon>Vararia</taxon>
    </lineage>
</organism>
<evidence type="ECO:0000313" key="1">
    <source>
        <dbReference type="EMBL" id="KAI0029913.1"/>
    </source>
</evidence>
<name>A0ACB8QE99_9AGAM</name>
<comment type="caution">
    <text evidence="1">The sequence shown here is derived from an EMBL/GenBank/DDBJ whole genome shotgun (WGS) entry which is preliminary data.</text>
</comment>
<keyword evidence="2" id="KW-1185">Reference proteome</keyword>
<reference evidence="1" key="1">
    <citation type="submission" date="2021-02" db="EMBL/GenBank/DDBJ databases">
        <authorList>
            <consortium name="DOE Joint Genome Institute"/>
            <person name="Ahrendt S."/>
            <person name="Looney B.P."/>
            <person name="Miyauchi S."/>
            <person name="Morin E."/>
            <person name="Drula E."/>
            <person name="Courty P.E."/>
            <person name="Chicoki N."/>
            <person name="Fauchery L."/>
            <person name="Kohler A."/>
            <person name="Kuo A."/>
            <person name="Labutti K."/>
            <person name="Pangilinan J."/>
            <person name="Lipzen A."/>
            <person name="Riley R."/>
            <person name="Andreopoulos W."/>
            <person name="He G."/>
            <person name="Johnson J."/>
            <person name="Barry K.W."/>
            <person name="Grigoriev I.V."/>
            <person name="Nagy L."/>
            <person name="Hibbett D."/>
            <person name="Henrissat B."/>
            <person name="Matheny P.B."/>
            <person name="Labbe J."/>
            <person name="Martin F."/>
        </authorList>
    </citation>
    <scope>NUCLEOTIDE SEQUENCE</scope>
    <source>
        <strain evidence="1">EC-137</strain>
    </source>
</reference>
<gene>
    <name evidence="1" type="ORF">K488DRAFT_55324</name>
</gene>
<evidence type="ECO:0000313" key="2">
    <source>
        <dbReference type="Proteomes" id="UP000814128"/>
    </source>
</evidence>